<sequence>MKNKIKSSTNRYQSNLVVLISTLNFMNLKLNKYTQNNILYFFNGNLKRNNQKTIKMKTLQNYLYKLEKKFKVTINYCKHLGKQCGSEVYYTLQYSKKECHFKINSHFKNLEREKIKKFKERVKIYEKENGSLKWECINNKNNKREEEVLLKYINKCKFKIKLPFFLLNLKIDKSLKIEHIKDIKKHERIIKLLEKEDIDLLKRAIEENGNTKGCIKEFLEKGGYLCKKTRKITKQQKKRIKLIEILDRVETELGEKNYSKEHLRKEIEEVYEMYKEKPHFIIEQDKYKDLEKIISKIKSKIPIYAKQESADDIKNNVFSILLEQLRYKVGIDILIPALKRFINSEDELKYSKVIDNTYYYELLEMIQ</sequence>
<dbReference type="KEGG" id="btur:DB313_04620"/>
<protein>
    <submittedName>
        <fullName evidence="2">Peptide transporter</fullName>
    </submittedName>
</protein>
<evidence type="ECO:0000256" key="1">
    <source>
        <dbReference type="SAM" id="Coils"/>
    </source>
</evidence>
<accession>A0A386PNS6</accession>
<evidence type="ECO:0000313" key="3">
    <source>
        <dbReference type="Proteomes" id="UP000275571"/>
    </source>
</evidence>
<evidence type="ECO:0000313" key="2">
    <source>
        <dbReference type="EMBL" id="AYE36785.1"/>
    </source>
</evidence>
<proteinExistence type="predicted"/>
<keyword evidence="2" id="KW-0614">Plasmid</keyword>
<dbReference type="Pfam" id="PF02414">
    <property type="entry name" value="Borrelia_orfA"/>
    <property type="match status" value="1"/>
</dbReference>
<reference evidence="2 3" key="1">
    <citation type="journal article" date="2018" name="Infect. Genet. Evol.">
        <title>Genome-wide analysis of Borrelia turcica and 'Candidatus Borrelia tachyglossi' shows relapsing fever-like genomes with unique genomic links to Lyme disease Borrelia.</title>
        <authorList>
            <person name="Gofton A.W."/>
            <person name="Margos G."/>
            <person name="Fingerle V."/>
            <person name="Hepner S."/>
            <person name="Loh S.M."/>
            <person name="Ryan U."/>
            <person name="Irwin P."/>
            <person name="Oskam C.L."/>
        </authorList>
    </citation>
    <scope>NUCLEOTIDE SEQUENCE [LARGE SCALE GENOMIC DNA]</scope>
    <source>
        <strain evidence="2 3">IST7</strain>
        <plasmid evidence="2">lp129</plasmid>
    </source>
</reference>
<keyword evidence="3" id="KW-1185">Reference proteome</keyword>
<gene>
    <name evidence="2" type="ORF">DB313_04620</name>
</gene>
<dbReference type="Proteomes" id="UP000275571">
    <property type="component" value="Plasmid lp129"/>
</dbReference>
<geneLocation type="plasmid" evidence="2 3">
    <name>lp129</name>
</geneLocation>
<name>A0A386PNS6_9SPIR</name>
<dbReference type="InterPro" id="IPR003459">
    <property type="entry name" value="Borrelia_plasmid_OrfA"/>
</dbReference>
<feature type="coiled-coil region" evidence="1">
    <location>
        <begin position="108"/>
        <end position="135"/>
    </location>
</feature>
<dbReference type="EMBL" id="CP028885">
    <property type="protein sequence ID" value="AYE36785.1"/>
    <property type="molecule type" value="Genomic_DNA"/>
</dbReference>
<organism evidence="2 3">
    <name type="scientific">Borrelia turcica IST7</name>
    <dbReference type="NCBI Taxonomy" id="1104446"/>
    <lineage>
        <taxon>Bacteria</taxon>
        <taxon>Pseudomonadati</taxon>
        <taxon>Spirochaetota</taxon>
        <taxon>Spirochaetia</taxon>
        <taxon>Spirochaetales</taxon>
        <taxon>Borreliaceae</taxon>
        <taxon>Borrelia</taxon>
    </lineage>
</organism>
<dbReference type="RefSeq" id="WP_120104704.1">
    <property type="nucleotide sequence ID" value="NZ_CP028885.1"/>
</dbReference>
<keyword evidence="1" id="KW-0175">Coiled coil</keyword>
<dbReference type="OrthoDB" id="350342at2"/>
<dbReference type="AlphaFoldDB" id="A0A386PNS6"/>